<accession>A0ABW7N135</accession>
<evidence type="ECO:0000313" key="2">
    <source>
        <dbReference type="Proteomes" id="UP001610100"/>
    </source>
</evidence>
<gene>
    <name evidence="1" type="ORF">V8G58_12780</name>
</gene>
<reference evidence="1 2" key="1">
    <citation type="submission" date="2024-02" db="EMBL/GenBank/DDBJ databases">
        <title>A Gaetbulibacter species isolated from tidal flats and genomic insights of their niches.</title>
        <authorList>
            <person name="Ye Y."/>
        </authorList>
    </citation>
    <scope>NUCLEOTIDE SEQUENCE [LARGE SCALE GENOMIC DNA]</scope>
    <source>
        <strain evidence="1 2">KYW382</strain>
    </source>
</reference>
<protein>
    <recommendedName>
        <fullName evidence="3">Lipoprotein</fullName>
    </recommendedName>
</protein>
<proteinExistence type="predicted"/>
<dbReference type="Proteomes" id="UP001610100">
    <property type="component" value="Unassembled WGS sequence"/>
</dbReference>
<organism evidence="1 2">
    <name type="scientific">Gaetbulibacter aestuarii</name>
    <dbReference type="NCBI Taxonomy" id="1502358"/>
    <lineage>
        <taxon>Bacteria</taxon>
        <taxon>Pseudomonadati</taxon>
        <taxon>Bacteroidota</taxon>
        <taxon>Flavobacteriia</taxon>
        <taxon>Flavobacteriales</taxon>
        <taxon>Flavobacteriaceae</taxon>
        <taxon>Gaetbulibacter</taxon>
    </lineage>
</organism>
<evidence type="ECO:0000313" key="1">
    <source>
        <dbReference type="EMBL" id="MFH6772810.1"/>
    </source>
</evidence>
<comment type="caution">
    <text evidence="1">The sequence shown here is derived from an EMBL/GenBank/DDBJ whole genome shotgun (WGS) entry which is preliminary data.</text>
</comment>
<sequence length="194" mass="22759">MRRFVGLLIGLILVIIVGSIFECSDKNKTEKELVKFWGEETFEYFKNFNCKGLSYQPKEIEFNKIFLIRGRFGNCELWKEKSWEINFKDFNNSNLLSEHLVNKVQSADIIVWINVEQNGEKYGNYSNGAYAIRNNFAVNLIDKQTRTIFKKETFEGIGEPPNEILRKQSEDRPEYFGSIPSDKIIDFLMTELKK</sequence>
<dbReference type="EMBL" id="JBAWKB010000004">
    <property type="protein sequence ID" value="MFH6772810.1"/>
    <property type="molecule type" value="Genomic_DNA"/>
</dbReference>
<evidence type="ECO:0008006" key="3">
    <source>
        <dbReference type="Google" id="ProtNLM"/>
    </source>
</evidence>
<keyword evidence="2" id="KW-1185">Reference proteome</keyword>
<dbReference type="RefSeq" id="WP_344741713.1">
    <property type="nucleotide sequence ID" value="NZ_BAABAY010000006.1"/>
</dbReference>
<name>A0ABW7N135_9FLAO</name>